<evidence type="ECO:0000313" key="8">
    <source>
        <dbReference type="EMBL" id="MDO9708743.1"/>
    </source>
</evidence>
<feature type="transmembrane region" description="Helical" evidence="7">
    <location>
        <begin position="143"/>
        <end position="164"/>
    </location>
</feature>
<feature type="transmembrane region" description="Helical" evidence="7">
    <location>
        <begin position="446"/>
        <end position="464"/>
    </location>
</feature>
<proteinExistence type="predicted"/>
<organism evidence="8 9">
    <name type="scientific">Paracraurococcus lichenis</name>
    <dbReference type="NCBI Taxonomy" id="3064888"/>
    <lineage>
        <taxon>Bacteria</taxon>
        <taxon>Pseudomonadati</taxon>
        <taxon>Pseudomonadota</taxon>
        <taxon>Alphaproteobacteria</taxon>
        <taxon>Acetobacterales</taxon>
        <taxon>Roseomonadaceae</taxon>
        <taxon>Paracraurococcus</taxon>
    </lineage>
</organism>
<keyword evidence="2" id="KW-0813">Transport</keyword>
<feature type="transmembrane region" description="Helical" evidence="7">
    <location>
        <begin position="414"/>
        <end position="434"/>
    </location>
</feature>
<evidence type="ECO:0000256" key="5">
    <source>
        <dbReference type="ARBA" id="ARBA00022989"/>
    </source>
</evidence>
<comment type="caution">
    <text evidence="8">The sequence shown here is derived from an EMBL/GenBank/DDBJ whole genome shotgun (WGS) entry which is preliminary data.</text>
</comment>
<dbReference type="EMBL" id="JAUTWS010000008">
    <property type="protein sequence ID" value="MDO9708743.1"/>
    <property type="molecule type" value="Genomic_DNA"/>
</dbReference>
<feature type="transmembrane region" description="Helical" evidence="7">
    <location>
        <begin position="386"/>
        <end position="407"/>
    </location>
</feature>
<dbReference type="PANTHER" id="PTHR43549">
    <property type="entry name" value="MULTIDRUG RESISTANCE PROTEIN YPNP-RELATED"/>
    <property type="match status" value="1"/>
</dbReference>
<keyword evidence="3" id="KW-1003">Cell membrane</keyword>
<feature type="transmembrane region" description="Helical" evidence="7">
    <location>
        <begin position="101"/>
        <end position="123"/>
    </location>
</feature>
<name>A0ABT9DXV6_9PROT</name>
<keyword evidence="5 7" id="KW-1133">Transmembrane helix</keyword>
<sequence length="477" mass="47545">MADGTLAAAAVAAPPAAPPLGTLLRRVLALAAPTTLVAAVQSLCQLVEPWLAARQGTAALAGWAVVLPFALLLQQMSTGAMGGGVVSAIARALGARKPEEASALVLHAVVIALLFGLAYAVLLAGFPREILGLIGGAEAAEAAAGYCAWLFGAGAIPAWLANTLASVLRGGGRHALASRVLLVAWLCYPPLAWALMEPAGLGLAGAGIGFAAVMVGASIAMSAVVLAGGAGFRPTFRLPVATDRGGPEAGRVNRWRLPLQPALFGRILSVGLIACAMATIANLTTILVTARIARHGAAAVAAYGVSARLEFLMVPLAFGVGSALTALVGRAVGAGDWATARRTAWAGALMALGVTLGVGIFVGLFPGPTARAFSADPAVAAIATEALSIIGWALPGFGVGMALYFAAMGAGRMAWPVAAALSRIGLAVGGGWLLSDVLGFGLPGQFLAVALGITAYGAITATAVRPGIWSARRPAAG</sequence>
<dbReference type="PANTHER" id="PTHR43549:SF3">
    <property type="entry name" value="MULTIDRUG RESISTANCE PROTEIN YPNP-RELATED"/>
    <property type="match status" value="1"/>
</dbReference>
<evidence type="ECO:0000313" key="9">
    <source>
        <dbReference type="Proteomes" id="UP001243009"/>
    </source>
</evidence>
<feature type="transmembrane region" description="Helical" evidence="7">
    <location>
        <begin position="176"/>
        <end position="196"/>
    </location>
</feature>
<feature type="transmembrane region" description="Helical" evidence="7">
    <location>
        <begin position="312"/>
        <end position="332"/>
    </location>
</feature>
<keyword evidence="9" id="KW-1185">Reference proteome</keyword>
<protein>
    <submittedName>
        <fullName evidence="8">MATE family efflux transporter</fullName>
    </submittedName>
</protein>
<dbReference type="InterPro" id="IPR002528">
    <property type="entry name" value="MATE_fam"/>
</dbReference>
<dbReference type="Pfam" id="PF01554">
    <property type="entry name" value="MatE"/>
    <property type="match status" value="2"/>
</dbReference>
<keyword evidence="4 7" id="KW-0812">Transmembrane</keyword>
<gene>
    <name evidence="8" type="ORF">Q7A36_10365</name>
</gene>
<dbReference type="InterPro" id="IPR052031">
    <property type="entry name" value="Membrane_Transporter-Flippase"/>
</dbReference>
<evidence type="ECO:0000256" key="7">
    <source>
        <dbReference type="SAM" id="Phobius"/>
    </source>
</evidence>
<evidence type="ECO:0000256" key="6">
    <source>
        <dbReference type="ARBA" id="ARBA00023136"/>
    </source>
</evidence>
<comment type="subcellular location">
    <subcellularLocation>
        <location evidence="1">Cell membrane</location>
        <topology evidence="1">Multi-pass membrane protein</topology>
    </subcellularLocation>
</comment>
<reference evidence="8 9" key="1">
    <citation type="submission" date="2023-08" db="EMBL/GenBank/DDBJ databases">
        <title>The draft genome sequence of Paracraurococcus sp. LOR1-02.</title>
        <authorList>
            <person name="Kingkaew E."/>
            <person name="Tanasupawat S."/>
        </authorList>
    </citation>
    <scope>NUCLEOTIDE SEQUENCE [LARGE SCALE GENOMIC DNA]</scope>
    <source>
        <strain evidence="8 9">LOR1-02</strain>
    </source>
</reference>
<feature type="transmembrane region" description="Helical" evidence="7">
    <location>
        <begin position="202"/>
        <end position="227"/>
    </location>
</feature>
<feature type="transmembrane region" description="Helical" evidence="7">
    <location>
        <begin position="344"/>
        <end position="366"/>
    </location>
</feature>
<evidence type="ECO:0000256" key="3">
    <source>
        <dbReference type="ARBA" id="ARBA00022475"/>
    </source>
</evidence>
<feature type="transmembrane region" description="Helical" evidence="7">
    <location>
        <begin position="55"/>
        <end position="73"/>
    </location>
</feature>
<dbReference type="Proteomes" id="UP001243009">
    <property type="component" value="Unassembled WGS sequence"/>
</dbReference>
<evidence type="ECO:0000256" key="4">
    <source>
        <dbReference type="ARBA" id="ARBA00022692"/>
    </source>
</evidence>
<accession>A0ABT9DXV6</accession>
<keyword evidence="6 7" id="KW-0472">Membrane</keyword>
<evidence type="ECO:0000256" key="2">
    <source>
        <dbReference type="ARBA" id="ARBA00022448"/>
    </source>
</evidence>
<evidence type="ECO:0000256" key="1">
    <source>
        <dbReference type="ARBA" id="ARBA00004651"/>
    </source>
</evidence>
<feature type="transmembrane region" description="Helical" evidence="7">
    <location>
        <begin position="263"/>
        <end position="292"/>
    </location>
</feature>
<dbReference type="RefSeq" id="WP_305103609.1">
    <property type="nucleotide sequence ID" value="NZ_JAUTWS010000008.1"/>
</dbReference>